<dbReference type="PANTHER" id="PTHR37305:SF2">
    <property type="entry name" value="BACITRACIN TRANSPORT PERMEASE PROTEIN BCRB"/>
    <property type="match status" value="1"/>
</dbReference>
<comment type="caution">
    <text evidence="2">The sequence shown here is derived from an EMBL/GenBank/DDBJ whole genome shotgun (WGS) entry which is preliminary data.</text>
</comment>
<dbReference type="RefSeq" id="WP_209808784.1">
    <property type="nucleotide sequence ID" value="NZ_JAGGKT010000001.1"/>
</dbReference>
<feature type="transmembrane region" description="Helical" evidence="1">
    <location>
        <begin position="157"/>
        <end position="183"/>
    </location>
</feature>
<feature type="transmembrane region" description="Helical" evidence="1">
    <location>
        <begin position="18"/>
        <end position="37"/>
    </location>
</feature>
<organism evidence="2 3">
    <name type="scientific">Ammoniphilus resinae</name>
    <dbReference type="NCBI Taxonomy" id="861532"/>
    <lineage>
        <taxon>Bacteria</taxon>
        <taxon>Bacillati</taxon>
        <taxon>Bacillota</taxon>
        <taxon>Bacilli</taxon>
        <taxon>Bacillales</taxon>
        <taxon>Paenibacillaceae</taxon>
        <taxon>Aneurinibacillus group</taxon>
        <taxon>Ammoniphilus</taxon>
    </lineage>
</organism>
<dbReference type="Pfam" id="PF12679">
    <property type="entry name" value="ABC2_membrane_2"/>
    <property type="match status" value="1"/>
</dbReference>
<keyword evidence="1" id="KW-0472">Membrane</keyword>
<evidence type="ECO:0000313" key="2">
    <source>
        <dbReference type="EMBL" id="MBP1930709.1"/>
    </source>
</evidence>
<evidence type="ECO:0000313" key="3">
    <source>
        <dbReference type="Proteomes" id="UP001519343"/>
    </source>
</evidence>
<keyword evidence="3" id="KW-1185">Reference proteome</keyword>
<feature type="transmembrane region" description="Helical" evidence="1">
    <location>
        <begin position="298"/>
        <end position="320"/>
    </location>
</feature>
<reference evidence="2 3" key="1">
    <citation type="submission" date="2021-03" db="EMBL/GenBank/DDBJ databases">
        <title>Genomic Encyclopedia of Type Strains, Phase IV (KMG-IV): sequencing the most valuable type-strain genomes for metagenomic binning, comparative biology and taxonomic classification.</title>
        <authorList>
            <person name="Goeker M."/>
        </authorList>
    </citation>
    <scope>NUCLEOTIDE SEQUENCE [LARGE SCALE GENOMIC DNA]</scope>
    <source>
        <strain evidence="2 3">DSM 24738</strain>
    </source>
</reference>
<dbReference type="Proteomes" id="UP001519343">
    <property type="component" value="Unassembled WGS sequence"/>
</dbReference>
<evidence type="ECO:0000256" key="1">
    <source>
        <dbReference type="SAM" id="Phobius"/>
    </source>
</evidence>
<feature type="transmembrane region" description="Helical" evidence="1">
    <location>
        <begin position="249"/>
        <end position="269"/>
    </location>
</feature>
<feature type="transmembrane region" description="Helical" evidence="1">
    <location>
        <begin position="113"/>
        <end position="136"/>
    </location>
</feature>
<dbReference type="EMBL" id="JAGGKT010000001">
    <property type="protein sequence ID" value="MBP1930709.1"/>
    <property type="molecule type" value="Genomic_DNA"/>
</dbReference>
<keyword evidence="1" id="KW-0812">Transmembrane</keyword>
<proteinExistence type="predicted"/>
<protein>
    <submittedName>
        <fullName evidence="2">ABC-2 type transport system permease protein</fullName>
    </submittedName>
</protein>
<accession>A0ABS4GKF6</accession>
<keyword evidence="1" id="KW-1133">Transmembrane helix</keyword>
<gene>
    <name evidence="2" type="ORF">J2Z37_000696</name>
</gene>
<name>A0ABS4GKF6_9BACL</name>
<feature type="transmembrane region" description="Helical" evidence="1">
    <location>
        <begin position="223"/>
        <end position="242"/>
    </location>
</feature>
<dbReference type="PANTHER" id="PTHR37305">
    <property type="entry name" value="INTEGRAL MEMBRANE PROTEIN-RELATED"/>
    <property type="match status" value="1"/>
</dbReference>
<sequence length="326" mass="36319">MIKLIYNEMLKLVRKKRILVIILIVAALIPLFTYAQYKVAQTVEEKLGTTDWRATLQQQIIDTQNRLSSSRISDEWRKQIEIRLAQQQYYLDHDINPAVPGAPSFTRSFLDQAITLFLPLMVMVIAADLVSSEFSGGTIKLLLTRPINRWKILLSKYITMIFAVSFMLLVVSVLSSVISGLVFGYGGWTMPVITGFTVEGGELVTSQVSLLPQWEYLLMELGLVWFVCLVIGTLSFMLSILLRSTAAGMGVMLATLIAGAILTNMASSWESAKYLFMLNLQLTDYLAGMAPPVEGMTLGFSLSVLSVWGLAGLLTSFLVFTKRDVY</sequence>